<dbReference type="Gene3D" id="2.70.70.10">
    <property type="entry name" value="Glucose Permease (Domain IIA)"/>
    <property type="match status" value="1"/>
</dbReference>
<dbReference type="InterPro" id="IPR011055">
    <property type="entry name" value="Dup_hybrid_motif"/>
</dbReference>
<name>A0A2N5J839_9BIFI</name>
<comment type="caution">
    <text evidence="4">The sequence shown here is derived from an EMBL/GenBank/DDBJ whole genome shotgun (WGS) entry which is preliminary data.</text>
</comment>
<organism evidence="4 5">
    <name type="scientific">Bifidobacterium margollesii</name>
    <dbReference type="NCBI Taxonomy" id="2020964"/>
    <lineage>
        <taxon>Bacteria</taxon>
        <taxon>Bacillati</taxon>
        <taxon>Actinomycetota</taxon>
        <taxon>Actinomycetes</taxon>
        <taxon>Bifidobacteriales</taxon>
        <taxon>Bifidobacteriaceae</taxon>
        <taxon>Bifidobacterium</taxon>
    </lineage>
</organism>
<gene>
    <name evidence="4" type="ORF">Uis1B_1866</name>
</gene>
<dbReference type="SUPFAM" id="SSF51261">
    <property type="entry name" value="Duplicated hybrid motif"/>
    <property type="match status" value="1"/>
</dbReference>
<dbReference type="GO" id="GO:0004222">
    <property type="term" value="F:metalloendopeptidase activity"/>
    <property type="evidence" value="ECO:0007669"/>
    <property type="project" value="TreeGrafter"/>
</dbReference>
<feature type="region of interest" description="Disordered" evidence="2">
    <location>
        <begin position="1"/>
        <end position="25"/>
    </location>
</feature>
<dbReference type="AlphaFoldDB" id="A0A2N5J839"/>
<evidence type="ECO:0000256" key="2">
    <source>
        <dbReference type="SAM" id="MobiDB-lite"/>
    </source>
</evidence>
<accession>A0A2N5J839</accession>
<protein>
    <submittedName>
        <fullName evidence="4">Peptidase, M23 family</fullName>
    </submittedName>
</protein>
<sequence>MMNPRKNGYAKDRRRRYAHSMRRKGERSYRRRLSVATTMALVSVLGLWVGLIVPESGLAPAAVADVAGSCRASFIWPVRSGGADPPLTKTFDNPAKPWLPGHRGVDIAADEGTQLVAPAPGAISFAGGVGGKHVVSIRHHHGLTTTYEPARTSLGVGASVSRGMSFAHVSGHSDHCDGSCVHWGAKRTDGTYVDPVHEVHRKRIVLKPM</sequence>
<evidence type="ECO:0000313" key="4">
    <source>
        <dbReference type="EMBL" id="PLS30379.1"/>
    </source>
</evidence>
<evidence type="ECO:0000313" key="5">
    <source>
        <dbReference type="Proteomes" id="UP000235050"/>
    </source>
</evidence>
<dbReference type="Proteomes" id="UP000235050">
    <property type="component" value="Unassembled WGS sequence"/>
</dbReference>
<feature type="domain" description="M23ase beta-sheet core" evidence="3">
    <location>
        <begin position="101"/>
        <end position="195"/>
    </location>
</feature>
<dbReference type="InterPro" id="IPR050570">
    <property type="entry name" value="Cell_wall_metabolism_enzyme"/>
</dbReference>
<feature type="compositionally biased region" description="Basic residues" evidence="2">
    <location>
        <begin position="12"/>
        <end position="25"/>
    </location>
</feature>
<keyword evidence="5" id="KW-1185">Reference proteome</keyword>
<evidence type="ECO:0000259" key="3">
    <source>
        <dbReference type="Pfam" id="PF01551"/>
    </source>
</evidence>
<dbReference type="PANTHER" id="PTHR21666">
    <property type="entry name" value="PEPTIDASE-RELATED"/>
    <property type="match status" value="1"/>
</dbReference>
<proteinExistence type="predicted"/>
<dbReference type="Pfam" id="PF01551">
    <property type="entry name" value="Peptidase_M23"/>
    <property type="match status" value="1"/>
</dbReference>
<evidence type="ECO:0000256" key="1">
    <source>
        <dbReference type="ARBA" id="ARBA00022729"/>
    </source>
</evidence>
<dbReference type="OrthoDB" id="5245088at2"/>
<keyword evidence="1" id="KW-0732">Signal</keyword>
<dbReference type="PANTHER" id="PTHR21666:SF289">
    <property type="entry name" value="L-ALA--D-GLU ENDOPEPTIDASE"/>
    <property type="match status" value="1"/>
</dbReference>
<dbReference type="CDD" id="cd12797">
    <property type="entry name" value="M23_peptidase"/>
    <property type="match status" value="1"/>
</dbReference>
<dbReference type="InterPro" id="IPR016047">
    <property type="entry name" value="M23ase_b-sheet_dom"/>
</dbReference>
<dbReference type="EMBL" id="NMWU01000035">
    <property type="protein sequence ID" value="PLS30379.1"/>
    <property type="molecule type" value="Genomic_DNA"/>
</dbReference>
<reference evidence="4 5" key="1">
    <citation type="submission" date="2017-07" db="EMBL/GenBank/DDBJ databases">
        <title>Bifidobacterium novel species.</title>
        <authorList>
            <person name="Lugli G.A."/>
            <person name="Milani C."/>
            <person name="Duranti S."/>
            <person name="Mangifesta M."/>
        </authorList>
    </citation>
    <scope>NUCLEOTIDE SEQUENCE [LARGE SCALE GENOMIC DNA]</scope>
    <source>
        <strain evidence="5">Uis1B</strain>
    </source>
</reference>